<evidence type="ECO:0000313" key="2">
    <source>
        <dbReference type="EMBL" id="CAA9243713.1"/>
    </source>
</evidence>
<evidence type="ECO:0000256" key="1">
    <source>
        <dbReference type="ARBA" id="ARBA00005437"/>
    </source>
</evidence>
<accession>A0A6J4I700</accession>
<comment type="similarity">
    <text evidence="1">Belongs to the LOR family.</text>
</comment>
<dbReference type="Pfam" id="PF04525">
    <property type="entry name" value="LOR"/>
    <property type="match status" value="1"/>
</dbReference>
<dbReference type="InterPro" id="IPR038595">
    <property type="entry name" value="LOR_sf"/>
</dbReference>
<reference evidence="2" key="1">
    <citation type="submission" date="2020-02" db="EMBL/GenBank/DDBJ databases">
        <authorList>
            <person name="Meier V. D."/>
        </authorList>
    </citation>
    <scope>NUCLEOTIDE SEQUENCE</scope>
    <source>
        <strain evidence="2">AVDCRST_MAG26</strain>
    </source>
</reference>
<dbReference type="InterPro" id="IPR007612">
    <property type="entry name" value="LOR"/>
</dbReference>
<gene>
    <name evidence="2" type="ORF">AVDCRST_MAG26-1566</name>
</gene>
<proteinExistence type="inferred from homology"/>
<dbReference type="SUPFAM" id="SSF54518">
    <property type="entry name" value="Tubby C-terminal domain-like"/>
    <property type="match status" value="1"/>
</dbReference>
<dbReference type="AlphaFoldDB" id="A0A6J4I700"/>
<evidence type="ECO:0008006" key="3">
    <source>
        <dbReference type="Google" id="ProtNLM"/>
    </source>
</evidence>
<dbReference type="Gene3D" id="2.40.160.200">
    <property type="entry name" value="LURP1-related"/>
    <property type="match status" value="1"/>
</dbReference>
<name>A0A6J4I700_9CHLR</name>
<dbReference type="InterPro" id="IPR025659">
    <property type="entry name" value="Tubby-like_C"/>
</dbReference>
<protein>
    <recommendedName>
        <fullName evidence="3">LURP-one-related family protein</fullName>
    </recommendedName>
</protein>
<sequence>MSFGQSNQPRQYRMRQRLFALGEDFDIENADGQPVLHVDGKLLRIRETFVIQDLQGNEVATIRQKLVALRPSMTISRGGVELATIRKAWISLLSDRFGIEVAGGEDLSVVGDIFDHEYEIRRGGDVVAAVSKQWFTIRDTYGITVAPGEDDGMILGVAVALDELAHDPDEQQH</sequence>
<organism evidence="2">
    <name type="scientific">uncultured Chloroflexia bacterium</name>
    <dbReference type="NCBI Taxonomy" id="1672391"/>
    <lineage>
        <taxon>Bacteria</taxon>
        <taxon>Bacillati</taxon>
        <taxon>Chloroflexota</taxon>
        <taxon>Chloroflexia</taxon>
        <taxon>environmental samples</taxon>
    </lineage>
</organism>
<dbReference type="EMBL" id="CADCTK010000360">
    <property type="protein sequence ID" value="CAA9243713.1"/>
    <property type="molecule type" value="Genomic_DNA"/>
</dbReference>